<dbReference type="RefSeq" id="YP_009482733.1">
    <property type="nucleotide sequence ID" value="NC_037667.1"/>
</dbReference>
<evidence type="ECO:0000313" key="2">
    <source>
        <dbReference type="EMBL" id="AVK74464.1"/>
    </source>
</evidence>
<feature type="transmembrane region" description="Helical" evidence="1">
    <location>
        <begin position="59"/>
        <end position="80"/>
    </location>
</feature>
<keyword evidence="1" id="KW-1133">Transmembrane helix</keyword>
<evidence type="ECO:0000256" key="1">
    <source>
        <dbReference type="SAM" id="Phobius"/>
    </source>
</evidence>
<sequence length="197" mass="19876">METATATLTMATTTMLASAGKLVQSTAAVASTPGALCGITAAALAWLRTRPRYDDGLVRALHIASHAACAITGFAAAMALCRQQPTSLLACAAASITVEEATAALLTHGPLGMLGFPVTALARIATSISAAAVIWCAWNLCFVGPASIISPPLIALRACHGTLVWAVMIAPAVCPLVALCHRGLRAVASFAAAAPQS</sequence>
<feature type="transmembrane region" description="Helical" evidence="1">
    <location>
        <begin position="29"/>
        <end position="47"/>
    </location>
</feature>
<dbReference type="KEGG" id="vg:36843411"/>
<accession>A0A2U7U7R5</accession>
<proteinExistence type="predicted"/>
<reference evidence="2" key="1">
    <citation type="journal article" date="2018" name="Nat. Commun.">
        <title>Diversity and evolution of the emerging Pandoraviridae family.</title>
        <authorList>
            <person name="Legendre M."/>
            <person name="Fabre E."/>
            <person name="Poirot O."/>
            <person name="Jeudy S."/>
            <person name="Lartigue A."/>
            <person name="Alempic J.M."/>
            <person name="Beucher L."/>
            <person name="Philippe N."/>
            <person name="Bertaux L."/>
            <person name="Christo-Foroux E."/>
            <person name="Labadie K."/>
            <person name="Coute Y."/>
            <person name="Abergel C."/>
            <person name="Claverie J.M."/>
        </authorList>
    </citation>
    <scope>NUCLEOTIDE SEQUENCE [LARGE SCALE GENOMIC DNA]</scope>
    <source>
        <strain evidence="2">Quercus</strain>
    </source>
</reference>
<feature type="transmembrane region" description="Helical" evidence="1">
    <location>
        <begin position="154"/>
        <end position="179"/>
    </location>
</feature>
<organism evidence="2">
    <name type="scientific">Pandoravirus quercus</name>
    <dbReference type="NCBI Taxonomy" id="2107709"/>
    <lineage>
        <taxon>Viruses</taxon>
        <taxon>Pandoravirus</taxon>
    </lineage>
</organism>
<keyword evidence="1" id="KW-0812">Transmembrane</keyword>
<feature type="transmembrane region" description="Helical" evidence="1">
    <location>
        <begin position="120"/>
        <end position="142"/>
    </location>
</feature>
<keyword evidence="1" id="KW-0472">Membrane</keyword>
<dbReference type="GeneID" id="36843411"/>
<dbReference type="Proteomes" id="UP000248852">
    <property type="component" value="Segment"/>
</dbReference>
<name>A0A2U7U7R5_9VIRU</name>
<dbReference type="EMBL" id="MG011689">
    <property type="protein sequence ID" value="AVK74464.1"/>
    <property type="molecule type" value="Genomic_DNA"/>
</dbReference>
<protein>
    <submittedName>
        <fullName evidence="2">Uncharacterized protein</fullName>
    </submittedName>
</protein>
<gene>
    <name evidence="2" type="ORF">pqer_cds_42</name>
</gene>